<evidence type="ECO:0000313" key="3">
    <source>
        <dbReference type="EMBL" id="RXT18746.1"/>
    </source>
</evidence>
<comment type="caution">
    <text evidence="3">The sequence shown here is derived from an EMBL/GenBank/DDBJ whole genome shotgun (WGS) entry which is preliminary data.</text>
</comment>
<dbReference type="SUPFAM" id="SSF52540">
    <property type="entry name" value="P-loop containing nucleoside triphosphate hydrolases"/>
    <property type="match status" value="1"/>
</dbReference>
<feature type="domain" description="Putative endonuclease Z1" evidence="2">
    <location>
        <begin position="399"/>
        <end position="630"/>
    </location>
</feature>
<feature type="compositionally biased region" description="Basic and acidic residues" evidence="1">
    <location>
        <begin position="768"/>
        <end position="786"/>
    </location>
</feature>
<reference evidence="3 4" key="1">
    <citation type="submission" date="2017-03" db="EMBL/GenBank/DDBJ databases">
        <authorList>
            <person name="Safronova V.I."/>
            <person name="Sazanova A.L."/>
            <person name="Chirak E.R."/>
        </authorList>
    </citation>
    <scope>NUCLEOTIDE SEQUENCE [LARGE SCALE GENOMIC DNA]</scope>
    <source>
        <strain evidence="3 4">Tri-43</strain>
    </source>
</reference>
<keyword evidence="3" id="KW-0540">Nuclease</keyword>
<accession>A0A4Q1TJV0</accession>
<organism evidence="3 4">
    <name type="scientific">Rhizobium leguminosarum</name>
    <dbReference type="NCBI Taxonomy" id="384"/>
    <lineage>
        <taxon>Bacteria</taxon>
        <taxon>Pseudomonadati</taxon>
        <taxon>Pseudomonadota</taxon>
        <taxon>Alphaproteobacteria</taxon>
        <taxon>Hyphomicrobiales</taxon>
        <taxon>Rhizobiaceae</taxon>
        <taxon>Rhizobium/Agrobacterium group</taxon>
        <taxon>Rhizobium</taxon>
    </lineage>
</organism>
<evidence type="ECO:0000313" key="4">
    <source>
        <dbReference type="Proteomes" id="UP000290767"/>
    </source>
</evidence>
<gene>
    <name evidence="3" type="ORF">B5P46_28030</name>
</gene>
<proteinExistence type="predicted"/>
<sequence>MSGETSAQEKNFRNGLIAALSNREQVPTLEDVEALAKQMAPFFNYAGDLQDVVNEALTSVVTKMSAGVSLVDPNTTHDDQWVRKREDIKWVHSNAYEGFLQQDGWADPMVQSLSDVTGKILALLQNPQEEGSWDRRGLVIGHVQSGKTANYTGLIAKAADAGYKFIIVIAGIHNNLRKQTQERIDEAFIGRSSDPADRKNIGVGLNPGYPHPATLTTVDGDFNKNTAEKSGWKINDFSKPIILIIKKNVTTLTALYKWLRELNATGDGLISDVPMLMIDDEADNASVNTNKEDVNPTRTNAEIRNILNLFAKSCYVGYTATPFANIFIDPDAYDEKVREELFPRDFIYCLDAPNTYFGAEKVFLNDATSDTIVETITDCEDLLPFSHRREDSVSDLPPSLYRALNQFLIARAIRNLRGQRKKHCSMMVNVSRFVPIQKAVRDLISLRERKIREAVKANYMMPETTSSSNVYMQQLKAAYDEEFFSVGCSWEQVKAELNGVFENLHLYVINSKSEDDLNFGKYEKEGVGLTAIAIGGLSLSRGLTIEGLTISYMYRNTKMYDTLMQMGRWFGYRPNFEDLCRVYLSQDSINWYAHIARSSGELMEQIYRMRQLKKSPKDFGLYVMKHPDSLLITARNKMRSGTEVTFEQSLAGCLREAYTVSIDDTVNKKNFALIEEFWKRGFDGTLENTRKGLIARDVPVKALEDFLLHFETHDQWQQEKEIAIEYLHAISRQYPHGDVLLISPTGGEGGDQPYRLKHQLRKVGNGQPKDRGWHLNKDRVASRGDESLGLTEGQVENARAAAADQAARAGGSGEPSDAHFRAERNKPLLMVHSLKARDRQEISDPVATFGISFPYGGDGTTITVVANKVWITQNTGSPEEEGGEGDEWDD</sequence>
<feature type="region of interest" description="Disordered" evidence="1">
    <location>
        <begin position="763"/>
        <end position="820"/>
    </location>
</feature>
<dbReference type="RefSeq" id="WP_129421598.1">
    <property type="nucleotide sequence ID" value="NZ_MZMU01000019.1"/>
</dbReference>
<dbReference type="AlphaFoldDB" id="A0A4Q1TJV0"/>
<dbReference type="Gene3D" id="3.40.50.300">
    <property type="entry name" value="P-loop containing nucleotide triphosphate hydrolases"/>
    <property type="match status" value="1"/>
</dbReference>
<feature type="compositionally biased region" description="Low complexity" evidence="1">
    <location>
        <begin position="798"/>
        <end position="809"/>
    </location>
</feature>
<evidence type="ECO:0000259" key="2">
    <source>
        <dbReference type="Pfam" id="PF10593"/>
    </source>
</evidence>
<keyword evidence="3" id="KW-0378">Hydrolase</keyword>
<dbReference type="InterPro" id="IPR027417">
    <property type="entry name" value="P-loop_NTPase"/>
</dbReference>
<dbReference type="Proteomes" id="UP000290767">
    <property type="component" value="Unassembled WGS sequence"/>
</dbReference>
<protein>
    <submittedName>
        <fullName evidence="3">Endonuclease</fullName>
    </submittedName>
</protein>
<name>A0A4Q1TJV0_RHILE</name>
<dbReference type="GO" id="GO:0004519">
    <property type="term" value="F:endonuclease activity"/>
    <property type="evidence" value="ECO:0007669"/>
    <property type="project" value="UniProtKB-KW"/>
</dbReference>
<dbReference type="Pfam" id="PF10593">
    <property type="entry name" value="Z1"/>
    <property type="match status" value="1"/>
</dbReference>
<dbReference type="InterPro" id="IPR018310">
    <property type="entry name" value="Put_endonuclease_Z1-dom"/>
</dbReference>
<evidence type="ECO:0000256" key="1">
    <source>
        <dbReference type="SAM" id="MobiDB-lite"/>
    </source>
</evidence>
<dbReference type="EMBL" id="MZMU01000019">
    <property type="protein sequence ID" value="RXT18746.1"/>
    <property type="molecule type" value="Genomic_DNA"/>
</dbReference>
<keyword evidence="3" id="KW-0255">Endonuclease</keyword>